<evidence type="ECO:0000256" key="10">
    <source>
        <dbReference type="SAM" id="MobiDB-lite"/>
    </source>
</evidence>
<dbReference type="SUPFAM" id="SSF52058">
    <property type="entry name" value="L domain-like"/>
    <property type="match status" value="1"/>
</dbReference>
<keyword evidence="5" id="KW-0677">Repeat</keyword>
<dbReference type="GO" id="GO:0016020">
    <property type="term" value="C:membrane"/>
    <property type="evidence" value="ECO:0007669"/>
    <property type="project" value="UniProtKB-SubCell"/>
</dbReference>
<sequence>MDCLSWETIGRVFIGFMVILSSSYSYAYTDPRDVFAVNSLYASLGYPSLPGWVPNGGDPCSESWQGIECVNANITGLILNGANLGGVLGDNLGFFSSIMIINLSNNRIGGSIPSSLPLTTRNLFLSANQFVGNIPSSLSSLGQLTDVSLNNNLLTGEIPDAFQTLPSLINMDLSDNNLSGQLPPSMGSLTAMASLHMQNNQLTGVLNVLQDLPALIDLNIENNLFSGPIPERLLTIPNFKKDGNPFNTTVMDLPPPPAASASDLPPPPAPSGAPASRKAPPAPIVSAKGPSSPARSGSQEAKGFWTTKKVVLVGVAVLFVTIALGLAVFMLCCNKKRHKSDGISKMPGGYYKGIKEKPVIRENSVEQKNVTDTVNKEAAEHSKNEHRINIRTVGMSKQKDDVETDSERMGMISRNKEEHEMDILGMEKVSVKPNVLTEATCVPPVAKALNLPPSVRSFTIASLQQYTNSFSQENFIGQGMLGSVYRAELPDGKVLAVKKFNSQALIHYKDDQFFQLVSSVYKLRHANVVELVGYCAEHGQRLLISDYCSNGTLYDALHSDNENNKRLSWNARVRISLGAARALEYLHEVCQPPVVHRNFKSANILLDDEISVHVADCGLASLLSSDSASQLPEQLSAKGYNAPEFEWGTYTYQSDVFSFGVVMLELLTGRKAYDRLQPRGEQFLVRWAIPQLHDFDALSKMVDPSLTGAYPAKSLSRYADIISLCVQAEPEFRPPMSEIVQNLVHLIQRESLTKKSYED</sequence>
<dbReference type="InterPro" id="IPR001611">
    <property type="entry name" value="Leu-rich_rpt"/>
</dbReference>
<feature type="domain" description="Protein kinase" evidence="12">
    <location>
        <begin position="470"/>
        <end position="748"/>
    </location>
</feature>
<keyword evidence="2" id="KW-0433">Leucine-rich repeat</keyword>
<evidence type="ECO:0000256" key="7">
    <source>
        <dbReference type="ARBA" id="ARBA00023136"/>
    </source>
</evidence>
<evidence type="ECO:0000256" key="2">
    <source>
        <dbReference type="ARBA" id="ARBA00022614"/>
    </source>
</evidence>
<evidence type="ECO:0000256" key="5">
    <source>
        <dbReference type="ARBA" id="ARBA00022737"/>
    </source>
</evidence>
<dbReference type="GO" id="GO:0005524">
    <property type="term" value="F:ATP binding"/>
    <property type="evidence" value="ECO:0007669"/>
    <property type="project" value="InterPro"/>
</dbReference>
<dbReference type="InterPro" id="IPR013210">
    <property type="entry name" value="LRR_N_plant-typ"/>
</dbReference>
<dbReference type="FunFam" id="3.80.10.10:FF:000062">
    <property type="entry name" value="protein STRUBBELIG-RECEPTOR FAMILY 3"/>
    <property type="match status" value="1"/>
</dbReference>
<evidence type="ECO:0000256" key="3">
    <source>
        <dbReference type="ARBA" id="ARBA00022692"/>
    </source>
</evidence>
<dbReference type="InterPro" id="IPR001245">
    <property type="entry name" value="Ser-Thr/Tyr_kinase_cat_dom"/>
</dbReference>
<dbReference type="AlphaFoldDB" id="A0AAD4XN94"/>
<dbReference type="PANTHER" id="PTHR48056">
    <property type="entry name" value="LRR RECEPTOR-LIKE SERINE/THREONINE-PROTEIN KINASE-RELATED"/>
    <property type="match status" value="1"/>
</dbReference>
<evidence type="ECO:0000256" key="11">
    <source>
        <dbReference type="SAM" id="Phobius"/>
    </source>
</evidence>
<keyword evidence="9" id="KW-0325">Glycoprotein</keyword>
<dbReference type="Gene3D" id="3.80.10.10">
    <property type="entry name" value="Ribonuclease Inhibitor"/>
    <property type="match status" value="1"/>
</dbReference>
<protein>
    <recommendedName>
        <fullName evidence="12">Protein kinase domain-containing protein</fullName>
    </recommendedName>
</protein>
<dbReference type="Proteomes" id="UP001202328">
    <property type="component" value="Unassembled WGS sequence"/>
</dbReference>
<keyword evidence="8" id="KW-0675">Receptor</keyword>
<reference evidence="13" key="1">
    <citation type="submission" date="2022-04" db="EMBL/GenBank/DDBJ databases">
        <title>A functionally conserved STORR gene fusion in Papaver species that diverged 16.8 million years ago.</title>
        <authorList>
            <person name="Catania T."/>
        </authorList>
    </citation>
    <scope>NUCLEOTIDE SEQUENCE</scope>
    <source>
        <strain evidence="13">S-188037</strain>
    </source>
</reference>
<dbReference type="InterPro" id="IPR032675">
    <property type="entry name" value="LRR_dom_sf"/>
</dbReference>
<keyword evidence="3 11" id="KW-0812">Transmembrane</keyword>
<dbReference type="FunFam" id="1.10.510.10:FF:000095">
    <property type="entry name" value="protein STRUBBELIG-RECEPTOR FAMILY 8"/>
    <property type="match status" value="1"/>
</dbReference>
<proteinExistence type="predicted"/>
<dbReference type="EMBL" id="JAJJMB010007708">
    <property type="protein sequence ID" value="KAI3928433.1"/>
    <property type="molecule type" value="Genomic_DNA"/>
</dbReference>
<dbReference type="GO" id="GO:0033612">
    <property type="term" value="F:receptor serine/threonine kinase binding"/>
    <property type="evidence" value="ECO:0007669"/>
    <property type="project" value="TreeGrafter"/>
</dbReference>
<evidence type="ECO:0000256" key="1">
    <source>
        <dbReference type="ARBA" id="ARBA00004370"/>
    </source>
</evidence>
<dbReference type="InterPro" id="IPR050647">
    <property type="entry name" value="Plant_LRR-RLKs"/>
</dbReference>
<keyword evidence="4" id="KW-0732">Signal</keyword>
<evidence type="ECO:0000256" key="9">
    <source>
        <dbReference type="ARBA" id="ARBA00023180"/>
    </source>
</evidence>
<dbReference type="GO" id="GO:0004672">
    <property type="term" value="F:protein kinase activity"/>
    <property type="evidence" value="ECO:0007669"/>
    <property type="project" value="InterPro"/>
</dbReference>
<keyword evidence="6 11" id="KW-1133">Transmembrane helix</keyword>
<dbReference type="PROSITE" id="PS50011">
    <property type="entry name" value="PROTEIN_KINASE_DOM"/>
    <property type="match status" value="1"/>
</dbReference>
<dbReference type="Pfam" id="PF00560">
    <property type="entry name" value="LRR_1"/>
    <property type="match status" value="3"/>
</dbReference>
<dbReference type="InterPro" id="IPR011009">
    <property type="entry name" value="Kinase-like_dom_sf"/>
</dbReference>
<feature type="region of interest" description="Disordered" evidence="10">
    <location>
        <begin position="245"/>
        <end position="300"/>
    </location>
</feature>
<evidence type="ECO:0000256" key="4">
    <source>
        <dbReference type="ARBA" id="ARBA00022729"/>
    </source>
</evidence>
<evidence type="ECO:0000259" key="12">
    <source>
        <dbReference type="PROSITE" id="PS50011"/>
    </source>
</evidence>
<name>A0AAD4XN94_9MAGN</name>
<keyword evidence="7 11" id="KW-0472">Membrane</keyword>
<gene>
    <name evidence="13" type="ORF">MKW98_024034</name>
</gene>
<evidence type="ECO:0000313" key="14">
    <source>
        <dbReference type="Proteomes" id="UP001202328"/>
    </source>
</evidence>
<dbReference type="SUPFAM" id="SSF56112">
    <property type="entry name" value="Protein kinase-like (PK-like)"/>
    <property type="match status" value="1"/>
</dbReference>
<comment type="caution">
    <text evidence="13">The sequence shown here is derived from an EMBL/GenBank/DDBJ whole genome shotgun (WGS) entry which is preliminary data.</text>
</comment>
<keyword evidence="14" id="KW-1185">Reference proteome</keyword>
<dbReference type="Pfam" id="PF07714">
    <property type="entry name" value="PK_Tyr_Ser-Thr"/>
    <property type="match status" value="1"/>
</dbReference>
<organism evidence="13 14">
    <name type="scientific">Papaver atlanticum</name>
    <dbReference type="NCBI Taxonomy" id="357466"/>
    <lineage>
        <taxon>Eukaryota</taxon>
        <taxon>Viridiplantae</taxon>
        <taxon>Streptophyta</taxon>
        <taxon>Embryophyta</taxon>
        <taxon>Tracheophyta</taxon>
        <taxon>Spermatophyta</taxon>
        <taxon>Magnoliopsida</taxon>
        <taxon>Ranunculales</taxon>
        <taxon>Papaveraceae</taxon>
        <taxon>Papaveroideae</taxon>
        <taxon>Papaver</taxon>
    </lineage>
</organism>
<dbReference type="FunFam" id="3.30.200.20:FF:000125">
    <property type="entry name" value="Protein STRUBBELIG-RECEPTOR FAMILY 8"/>
    <property type="match status" value="1"/>
</dbReference>
<dbReference type="Gene3D" id="3.30.200.20">
    <property type="entry name" value="Phosphorylase Kinase, domain 1"/>
    <property type="match status" value="1"/>
</dbReference>
<feature type="transmembrane region" description="Helical" evidence="11">
    <location>
        <begin position="310"/>
        <end position="331"/>
    </location>
</feature>
<evidence type="ECO:0000256" key="6">
    <source>
        <dbReference type="ARBA" id="ARBA00022989"/>
    </source>
</evidence>
<dbReference type="PANTHER" id="PTHR48056:SF44">
    <property type="entry name" value="RECEPTOR PROTEIN KINASE CLAVATA1"/>
    <property type="match status" value="1"/>
</dbReference>
<evidence type="ECO:0000313" key="13">
    <source>
        <dbReference type="EMBL" id="KAI3928433.1"/>
    </source>
</evidence>
<accession>A0AAD4XN94</accession>
<comment type="subcellular location">
    <subcellularLocation>
        <location evidence="1">Membrane</location>
    </subcellularLocation>
</comment>
<evidence type="ECO:0000256" key="8">
    <source>
        <dbReference type="ARBA" id="ARBA00023170"/>
    </source>
</evidence>
<dbReference type="Pfam" id="PF08263">
    <property type="entry name" value="LRRNT_2"/>
    <property type="match status" value="1"/>
</dbReference>
<feature type="compositionally biased region" description="Pro residues" evidence="10">
    <location>
        <begin position="253"/>
        <end position="271"/>
    </location>
</feature>
<dbReference type="Gene3D" id="1.10.510.10">
    <property type="entry name" value="Transferase(Phosphotransferase) domain 1"/>
    <property type="match status" value="1"/>
</dbReference>
<dbReference type="InterPro" id="IPR000719">
    <property type="entry name" value="Prot_kinase_dom"/>
</dbReference>
<feature type="transmembrane region" description="Helical" evidence="11">
    <location>
        <begin position="12"/>
        <end position="29"/>
    </location>
</feature>